<dbReference type="EMBL" id="CP012670">
    <property type="protein sequence ID" value="AUX21648.1"/>
    <property type="molecule type" value="Genomic_DNA"/>
</dbReference>
<dbReference type="AlphaFoldDB" id="A0A4P2PYI3"/>
<reference evidence="5 6" key="1">
    <citation type="submission" date="2015-09" db="EMBL/GenBank/DDBJ databases">
        <title>Sorangium comparison.</title>
        <authorList>
            <person name="Zaburannyi N."/>
            <person name="Bunk B."/>
            <person name="Overmann J."/>
            <person name="Mueller R."/>
        </authorList>
    </citation>
    <scope>NUCLEOTIDE SEQUENCE [LARGE SCALE GENOMIC DNA]</scope>
    <source>
        <strain evidence="5 6">So ceGT47</strain>
    </source>
</reference>
<sequence>MASVNPLSRELVFKIVYYGPGLGGKTTTLEYLHATAKPEHRGKLVSLATPVDRTLYFDFLPVRLPQMRGMNVRLQLFTVPGQVYFNATRKLVLTGADGIVFVSDSQAVRADANVESLENLRDNLAEQGRQLQQVPLIFQHNKRDLPDLLPLEELDAMLNPSRAFSVATSARTGLGIYEGLEEISALVLRAFESRLPDAARGGGLGGFDAIEGGLVTALRDASPPPSAPLDAVISRLAPPSKPWPTMPPNSTLGDPSEGTLVEGGVAPGASAPPGPAAAAPPDPAAVAPAGAVVTAPESREAPPQQLAARRGNAPAEAPATARADDPSAATRHLAQPGLSFVALWPTAEREAVAEIEAAIAAERYAVALERCDALVAGIIAKAADLAGAPGASPDPLTVPALLGLDGRRYLGFRAVVRRAREGGEVTERDTLRAFAFAIDARLAEMAL</sequence>
<evidence type="ECO:0000256" key="2">
    <source>
        <dbReference type="ARBA" id="ARBA00023134"/>
    </source>
</evidence>
<feature type="coiled-coil region" evidence="3">
    <location>
        <begin position="107"/>
        <end position="134"/>
    </location>
</feature>
<dbReference type="PANTHER" id="PTHR42708:SF1">
    <property type="entry name" value="GLIDING MOTILITY PROTEIN MGLA"/>
    <property type="match status" value="1"/>
</dbReference>
<dbReference type="InterPro" id="IPR006689">
    <property type="entry name" value="Small_GTPase_ARF/SAR"/>
</dbReference>
<keyword evidence="3" id="KW-0175">Coiled coil</keyword>
<feature type="region of interest" description="Disordered" evidence="4">
    <location>
        <begin position="220"/>
        <end position="330"/>
    </location>
</feature>
<feature type="compositionally biased region" description="Low complexity" evidence="4">
    <location>
        <begin position="284"/>
        <end position="296"/>
    </location>
</feature>
<evidence type="ECO:0000256" key="1">
    <source>
        <dbReference type="ARBA" id="ARBA00022741"/>
    </source>
</evidence>
<dbReference type="OrthoDB" id="5494968at2"/>
<dbReference type="RefSeq" id="WP_129346939.1">
    <property type="nucleotide sequence ID" value="NZ_CP012670.1"/>
</dbReference>
<accession>A0A4P2PYI3</accession>
<feature type="compositionally biased region" description="Pro residues" evidence="4">
    <location>
        <begin position="270"/>
        <end position="283"/>
    </location>
</feature>
<dbReference type="SUPFAM" id="SSF52540">
    <property type="entry name" value="P-loop containing nucleoside triphosphate hydrolases"/>
    <property type="match status" value="1"/>
</dbReference>
<dbReference type="PANTHER" id="PTHR42708">
    <property type="entry name" value="ATP/GTP-BINDING PROTEIN-RELATED"/>
    <property type="match status" value="1"/>
</dbReference>
<dbReference type="CDD" id="cd00882">
    <property type="entry name" value="Ras_like_GTPase"/>
    <property type="match status" value="1"/>
</dbReference>
<evidence type="ECO:0000313" key="6">
    <source>
        <dbReference type="Proteomes" id="UP000295781"/>
    </source>
</evidence>
<protein>
    <submittedName>
        <fullName evidence="5">Gliding motility protein</fullName>
    </submittedName>
</protein>
<dbReference type="Gene3D" id="3.40.50.300">
    <property type="entry name" value="P-loop containing nucleotide triphosphate hydrolases"/>
    <property type="match status" value="1"/>
</dbReference>
<evidence type="ECO:0000256" key="4">
    <source>
        <dbReference type="SAM" id="MobiDB-lite"/>
    </source>
</evidence>
<dbReference type="GO" id="GO:0005525">
    <property type="term" value="F:GTP binding"/>
    <property type="evidence" value="ECO:0007669"/>
    <property type="project" value="UniProtKB-KW"/>
</dbReference>
<evidence type="ECO:0000313" key="5">
    <source>
        <dbReference type="EMBL" id="AUX21648.1"/>
    </source>
</evidence>
<dbReference type="GO" id="GO:0003924">
    <property type="term" value="F:GTPase activity"/>
    <property type="evidence" value="ECO:0007669"/>
    <property type="project" value="InterPro"/>
</dbReference>
<dbReference type="InterPro" id="IPR027417">
    <property type="entry name" value="P-loop_NTPase"/>
</dbReference>
<dbReference type="InterPro" id="IPR052705">
    <property type="entry name" value="Gliding_Motility_GTPase"/>
</dbReference>
<gene>
    <name evidence="5" type="ORF">SOCEGT47_021340</name>
</gene>
<keyword evidence="1" id="KW-0547">Nucleotide-binding</keyword>
<dbReference type="Pfam" id="PF00025">
    <property type="entry name" value="Arf"/>
    <property type="match status" value="1"/>
</dbReference>
<dbReference type="PRINTS" id="PR00449">
    <property type="entry name" value="RASTRNSFRMNG"/>
</dbReference>
<evidence type="ECO:0000256" key="3">
    <source>
        <dbReference type="SAM" id="Coils"/>
    </source>
</evidence>
<name>A0A4P2PYI3_SORCE</name>
<organism evidence="5 6">
    <name type="scientific">Sorangium cellulosum</name>
    <name type="common">Polyangium cellulosum</name>
    <dbReference type="NCBI Taxonomy" id="56"/>
    <lineage>
        <taxon>Bacteria</taxon>
        <taxon>Pseudomonadati</taxon>
        <taxon>Myxococcota</taxon>
        <taxon>Polyangia</taxon>
        <taxon>Polyangiales</taxon>
        <taxon>Polyangiaceae</taxon>
        <taxon>Sorangium</taxon>
    </lineage>
</organism>
<keyword evidence="2" id="KW-0342">GTP-binding</keyword>
<proteinExistence type="predicted"/>
<dbReference type="Proteomes" id="UP000295781">
    <property type="component" value="Chromosome"/>
</dbReference>